<evidence type="ECO:0000256" key="1">
    <source>
        <dbReference type="SAM" id="Phobius"/>
    </source>
</evidence>
<sequence length="147" mass="17304">MSIDWNSIVSIFTAIGVLLAAFQLRVSSKIAQSEFEDSIDQQYRELAKDIPVDALIGKAVAEDKVEFTRELIYNYLDLCNEQVFLRRKKRVRKDTWIDWCSGIESNLGKREFKKVWTEIKRESPKTFTFLERLEESEFKEDPSQWGQ</sequence>
<gene>
    <name evidence="2" type="ORF">DFR28_105156</name>
</gene>
<keyword evidence="3" id="KW-1185">Reference proteome</keyword>
<keyword evidence="1" id="KW-1133">Transmembrane helix</keyword>
<dbReference type="InParanoid" id="A0A395JIP6"/>
<keyword evidence="1" id="KW-0812">Transmembrane</keyword>
<dbReference type="Proteomes" id="UP000253083">
    <property type="component" value="Unassembled WGS sequence"/>
</dbReference>
<dbReference type="AlphaFoldDB" id="A0A395JIP6"/>
<evidence type="ECO:0000313" key="2">
    <source>
        <dbReference type="EMBL" id="RBP48817.1"/>
    </source>
</evidence>
<evidence type="ECO:0008006" key="4">
    <source>
        <dbReference type="Google" id="ProtNLM"/>
    </source>
</evidence>
<keyword evidence="1" id="KW-0472">Membrane</keyword>
<reference evidence="2 3" key="1">
    <citation type="submission" date="2018-06" db="EMBL/GenBank/DDBJ databases">
        <title>Genomic Encyclopedia of Type Strains, Phase IV (KMG-IV): sequencing the most valuable type-strain genomes for metagenomic binning, comparative biology and taxonomic classification.</title>
        <authorList>
            <person name="Goeker M."/>
        </authorList>
    </citation>
    <scope>NUCLEOTIDE SEQUENCE [LARGE SCALE GENOMIC DNA]</scope>
    <source>
        <strain evidence="2 3">DSM 24032</strain>
    </source>
</reference>
<protein>
    <recommendedName>
        <fullName evidence="4">DUF4760 domain-containing protein</fullName>
    </recommendedName>
</protein>
<evidence type="ECO:0000313" key="3">
    <source>
        <dbReference type="Proteomes" id="UP000253083"/>
    </source>
</evidence>
<feature type="transmembrane region" description="Helical" evidence="1">
    <location>
        <begin position="6"/>
        <end position="24"/>
    </location>
</feature>
<accession>A0A395JIP6</accession>
<dbReference type="EMBL" id="QNRT01000005">
    <property type="protein sequence ID" value="RBP48817.1"/>
    <property type="molecule type" value="Genomic_DNA"/>
</dbReference>
<organism evidence="2 3">
    <name type="scientific">Arenicella xantha</name>
    <dbReference type="NCBI Taxonomy" id="644221"/>
    <lineage>
        <taxon>Bacteria</taxon>
        <taxon>Pseudomonadati</taxon>
        <taxon>Pseudomonadota</taxon>
        <taxon>Gammaproteobacteria</taxon>
        <taxon>Arenicellales</taxon>
        <taxon>Arenicellaceae</taxon>
        <taxon>Arenicella</taxon>
    </lineage>
</organism>
<name>A0A395JIP6_9GAMM</name>
<comment type="caution">
    <text evidence="2">The sequence shown here is derived from an EMBL/GenBank/DDBJ whole genome shotgun (WGS) entry which is preliminary data.</text>
</comment>
<proteinExistence type="predicted"/>
<dbReference type="RefSeq" id="WP_211317028.1">
    <property type="nucleotide sequence ID" value="NZ_QNRT01000005.1"/>
</dbReference>